<evidence type="ECO:0000256" key="2">
    <source>
        <dbReference type="ARBA" id="ARBA00022670"/>
    </source>
</evidence>
<evidence type="ECO:0000313" key="8">
    <source>
        <dbReference type="Proteomes" id="UP000077755"/>
    </source>
</evidence>
<dbReference type="Gene3D" id="3.50.30.30">
    <property type="match status" value="1"/>
</dbReference>
<dbReference type="SUPFAM" id="SSF52743">
    <property type="entry name" value="Subtilisin-like"/>
    <property type="match status" value="1"/>
</dbReference>
<dbReference type="Gramene" id="KZM95787">
    <property type="protein sequence ID" value="KZM95787"/>
    <property type="gene ID" value="DCAR_019029"/>
</dbReference>
<dbReference type="Gene3D" id="2.60.40.2310">
    <property type="match status" value="1"/>
</dbReference>
<dbReference type="InterPro" id="IPR023828">
    <property type="entry name" value="Peptidase_S8_Ser-AS"/>
</dbReference>
<dbReference type="Pfam" id="PF00082">
    <property type="entry name" value="Peptidase_S8"/>
    <property type="match status" value="1"/>
</dbReference>
<keyword evidence="4" id="KW-0378">Hydrolase</keyword>
<dbReference type="GO" id="GO:0006508">
    <property type="term" value="P:proteolysis"/>
    <property type="evidence" value="ECO:0007669"/>
    <property type="project" value="UniProtKB-KW"/>
</dbReference>
<keyword evidence="2" id="KW-0645">Protease</keyword>
<keyword evidence="5" id="KW-0720">Serine protease</keyword>
<evidence type="ECO:0000256" key="1">
    <source>
        <dbReference type="ARBA" id="ARBA00011073"/>
    </source>
</evidence>
<dbReference type="AlphaFoldDB" id="A0A164ZDT5"/>
<dbReference type="InterPro" id="IPR041469">
    <property type="entry name" value="Subtilisin-like_FN3"/>
</dbReference>
<evidence type="ECO:0000256" key="5">
    <source>
        <dbReference type="ARBA" id="ARBA00022825"/>
    </source>
</evidence>
<dbReference type="Pfam" id="PF17766">
    <property type="entry name" value="fn3_6"/>
    <property type="match status" value="1"/>
</dbReference>
<reference evidence="7" key="2">
    <citation type="submission" date="2022-03" db="EMBL/GenBank/DDBJ databases">
        <title>Draft title - Genomic analysis of global carrot germplasm unveils the trajectory of domestication and the origin of high carotenoid orange carrot.</title>
        <authorList>
            <person name="Iorizzo M."/>
            <person name="Ellison S."/>
            <person name="Senalik D."/>
            <person name="Macko-Podgorni A."/>
            <person name="Grzebelus D."/>
            <person name="Bostan H."/>
            <person name="Rolling W."/>
            <person name="Curaba J."/>
            <person name="Simon P."/>
        </authorList>
    </citation>
    <scope>NUCLEOTIDE SEQUENCE</scope>
    <source>
        <tissue evidence="7">Leaf</tissue>
    </source>
</reference>
<evidence type="ECO:0000256" key="3">
    <source>
        <dbReference type="ARBA" id="ARBA00022729"/>
    </source>
</evidence>
<dbReference type="Gene3D" id="3.40.50.200">
    <property type="entry name" value="Peptidase S8/S53 domain"/>
    <property type="match status" value="1"/>
</dbReference>
<dbReference type="InterPro" id="IPR036852">
    <property type="entry name" value="Peptidase_S8/S53_dom_sf"/>
</dbReference>
<comment type="caution">
    <text evidence="6">Lacks conserved residue(s) required for the propagation of feature annotation.</text>
</comment>
<keyword evidence="8" id="KW-1185">Reference proteome</keyword>
<sequence>MEGRWTEEFTDLESVEYSKIGVIDGGWSEELMSDDINNFQSLTIAPVDHQKQCSIVGGSLNPHGYMCVSAIGCKRKQLNFFGIHEATCEGIVPRAQIYAYPIGCERCERRPPGGIENAIRKAIQDGVKVLSISIGYTVGRAHRLKCPKNDDYGMSILDGVKKDMLTCVTVGNDGPLGESAKNGMPWALTVGAHTSTNVVQTVIEVAVDKNVPLVDILEHDKNGNLNIIGKFKGSSLNVQESPFFKLCILEDVFGKDCILKADRSSEMCYLDLAKPQSRTLVAGSSVSSIMKVSLSKEIVDQLLKWQSEFGEIFIRIQRSKIETDSRGVLVPVFSSRGPSRIYKEHIIPEVVAPGYAVLIPHPSTIALNYKSLEVEQTSSGDIEEPLFSDCNIVSGTSIACPQVAGAALILRSYHPRWTPSEVKSALITTAKSFSARNIPGNELVFGPGSINIKAALHPGLVYDENWTHFREYVDQKRSIYDLNLPTFAASFTYTSRSCNRIFRRELKNVGDHKMVYKCVIQYFSKLWDPVEITAVPDCLEFERGEKQKFELIVNIVPRPSAHISALLMWIPVGGGQSVCSPIHLYHHSEFDKSSWYEDGRRDTD</sequence>
<dbReference type="Proteomes" id="UP000077755">
    <property type="component" value="Chromosome 5"/>
</dbReference>
<protein>
    <submittedName>
        <fullName evidence="7">Uncharacterized protein</fullName>
    </submittedName>
</protein>
<dbReference type="PROSITE" id="PS00138">
    <property type="entry name" value="SUBTILASE_SER"/>
    <property type="match status" value="1"/>
</dbReference>
<evidence type="ECO:0000313" key="7">
    <source>
        <dbReference type="EMBL" id="WOH02389.1"/>
    </source>
</evidence>
<proteinExistence type="inferred from homology"/>
<dbReference type="PANTHER" id="PTHR10795">
    <property type="entry name" value="PROPROTEIN CONVERTASE SUBTILISIN/KEXIN"/>
    <property type="match status" value="1"/>
</dbReference>
<comment type="similarity">
    <text evidence="1 6">Belongs to the peptidase S8 family.</text>
</comment>
<dbReference type="InterPro" id="IPR045051">
    <property type="entry name" value="SBT"/>
</dbReference>
<gene>
    <name evidence="7" type="ORF">DCAR_0521778</name>
</gene>
<evidence type="ECO:0000256" key="6">
    <source>
        <dbReference type="PROSITE-ProRule" id="PRU01240"/>
    </source>
</evidence>
<accession>A0A164ZDT5</accession>
<keyword evidence="3" id="KW-0732">Signal</keyword>
<reference evidence="7" key="1">
    <citation type="journal article" date="2016" name="Nat. Genet.">
        <title>A high-quality carrot genome assembly provides new insights into carotenoid accumulation and asterid genome evolution.</title>
        <authorList>
            <person name="Iorizzo M."/>
            <person name="Ellison S."/>
            <person name="Senalik D."/>
            <person name="Zeng P."/>
            <person name="Satapoomin P."/>
            <person name="Huang J."/>
            <person name="Bowman M."/>
            <person name="Iovene M."/>
            <person name="Sanseverino W."/>
            <person name="Cavagnaro P."/>
            <person name="Yildiz M."/>
            <person name="Macko-Podgorni A."/>
            <person name="Moranska E."/>
            <person name="Grzebelus E."/>
            <person name="Grzebelus D."/>
            <person name="Ashrafi H."/>
            <person name="Zheng Z."/>
            <person name="Cheng S."/>
            <person name="Spooner D."/>
            <person name="Van Deynze A."/>
            <person name="Simon P."/>
        </authorList>
    </citation>
    <scope>NUCLEOTIDE SEQUENCE</scope>
    <source>
        <tissue evidence="7">Leaf</tissue>
    </source>
</reference>
<dbReference type="PROSITE" id="PS51892">
    <property type="entry name" value="SUBTILASE"/>
    <property type="match status" value="1"/>
</dbReference>
<dbReference type="GO" id="GO:0004252">
    <property type="term" value="F:serine-type endopeptidase activity"/>
    <property type="evidence" value="ECO:0007669"/>
    <property type="project" value="InterPro"/>
</dbReference>
<organism evidence="7 8">
    <name type="scientific">Daucus carota subsp. sativus</name>
    <name type="common">Carrot</name>
    <dbReference type="NCBI Taxonomy" id="79200"/>
    <lineage>
        <taxon>Eukaryota</taxon>
        <taxon>Viridiplantae</taxon>
        <taxon>Streptophyta</taxon>
        <taxon>Embryophyta</taxon>
        <taxon>Tracheophyta</taxon>
        <taxon>Spermatophyta</taxon>
        <taxon>Magnoliopsida</taxon>
        <taxon>eudicotyledons</taxon>
        <taxon>Gunneridae</taxon>
        <taxon>Pentapetalae</taxon>
        <taxon>asterids</taxon>
        <taxon>campanulids</taxon>
        <taxon>Apiales</taxon>
        <taxon>Apiaceae</taxon>
        <taxon>Apioideae</taxon>
        <taxon>Scandiceae</taxon>
        <taxon>Daucinae</taxon>
        <taxon>Daucus</taxon>
        <taxon>Daucus sect. Daucus</taxon>
    </lineage>
</organism>
<dbReference type="InterPro" id="IPR000209">
    <property type="entry name" value="Peptidase_S8/S53_dom"/>
</dbReference>
<dbReference type="EMBL" id="CP093347">
    <property type="protein sequence ID" value="WOH02389.1"/>
    <property type="molecule type" value="Genomic_DNA"/>
</dbReference>
<name>A0A164ZDT5_DAUCS</name>
<evidence type="ECO:0000256" key="4">
    <source>
        <dbReference type="ARBA" id="ARBA00022801"/>
    </source>
</evidence>